<evidence type="ECO:0000256" key="1">
    <source>
        <dbReference type="SAM" id="MobiDB-lite"/>
    </source>
</evidence>
<feature type="compositionally biased region" description="Basic residues" evidence="1">
    <location>
        <begin position="57"/>
        <end position="72"/>
    </location>
</feature>
<dbReference type="EMBL" id="BGZK01001161">
    <property type="protein sequence ID" value="GBP72942.1"/>
    <property type="molecule type" value="Genomic_DNA"/>
</dbReference>
<protein>
    <submittedName>
        <fullName evidence="2">Uncharacterized protein</fullName>
    </submittedName>
</protein>
<comment type="caution">
    <text evidence="2">The sequence shown here is derived from an EMBL/GenBank/DDBJ whole genome shotgun (WGS) entry which is preliminary data.</text>
</comment>
<feature type="region of interest" description="Disordered" evidence="1">
    <location>
        <begin position="56"/>
        <end position="80"/>
    </location>
</feature>
<evidence type="ECO:0000313" key="2">
    <source>
        <dbReference type="EMBL" id="GBP72942.1"/>
    </source>
</evidence>
<proteinExistence type="predicted"/>
<evidence type="ECO:0000313" key="3">
    <source>
        <dbReference type="Proteomes" id="UP000299102"/>
    </source>
</evidence>
<gene>
    <name evidence="2" type="ORF">EVAR_41159_1</name>
</gene>
<dbReference type="Proteomes" id="UP000299102">
    <property type="component" value="Unassembled WGS sequence"/>
</dbReference>
<sequence length="213" mass="24726">MIFLKCSREKLWFDVRQMSSSIYTQVVFRNFSVQLYLEFDNFSSPRAPAVASEPSARKRTLIMRRSRRRRRPPLAARSPPQLNGASFYLVFESYPQVRRDMTIPVHGRHTQTPIHIQHVICSKTAIQQPLIDWATSRFFYRIFTGHQSAVFSRHSSVHVSWWRQHAGADHRAGSRIQRLFLVTISRRAAPTILQYSTTTSHARPKACRDGVAM</sequence>
<reference evidence="2 3" key="1">
    <citation type="journal article" date="2019" name="Commun. Biol.">
        <title>The bagworm genome reveals a unique fibroin gene that provides high tensile strength.</title>
        <authorList>
            <person name="Kono N."/>
            <person name="Nakamura H."/>
            <person name="Ohtoshi R."/>
            <person name="Tomita M."/>
            <person name="Numata K."/>
            <person name="Arakawa K."/>
        </authorList>
    </citation>
    <scope>NUCLEOTIDE SEQUENCE [LARGE SCALE GENOMIC DNA]</scope>
</reference>
<name>A0A4C1YDL4_EUMVA</name>
<organism evidence="2 3">
    <name type="scientific">Eumeta variegata</name>
    <name type="common">Bagworm moth</name>
    <name type="synonym">Eumeta japonica</name>
    <dbReference type="NCBI Taxonomy" id="151549"/>
    <lineage>
        <taxon>Eukaryota</taxon>
        <taxon>Metazoa</taxon>
        <taxon>Ecdysozoa</taxon>
        <taxon>Arthropoda</taxon>
        <taxon>Hexapoda</taxon>
        <taxon>Insecta</taxon>
        <taxon>Pterygota</taxon>
        <taxon>Neoptera</taxon>
        <taxon>Endopterygota</taxon>
        <taxon>Lepidoptera</taxon>
        <taxon>Glossata</taxon>
        <taxon>Ditrysia</taxon>
        <taxon>Tineoidea</taxon>
        <taxon>Psychidae</taxon>
        <taxon>Oiketicinae</taxon>
        <taxon>Eumeta</taxon>
    </lineage>
</organism>
<dbReference type="AlphaFoldDB" id="A0A4C1YDL4"/>
<keyword evidence="3" id="KW-1185">Reference proteome</keyword>
<accession>A0A4C1YDL4</accession>